<keyword evidence="4" id="KW-1185">Reference proteome</keyword>
<organism evidence="3 4">
    <name type="scientific">Parvularcula maris</name>
    <dbReference type="NCBI Taxonomy" id="2965077"/>
    <lineage>
        <taxon>Bacteria</taxon>
        <taxon>Pseudomonadati</taxon>
        <taxon>Pseudomonadota</taxon>
        <taxon>Alphaproteobacteria</taxon>
        <taxon>Parvularculales</taxon>
        <taxon>Parvularculaceae</taxon>
        <taxon>Parvularcula</taxon>
    </lineage>
</organism>
<sequence length="418" mass="45944">MRVCFFSRRYFPAVSGMSVYAYNFIRGMRDLGHEITMLSQYRGDAPGIAIYGGGTPPPTQGVRTIGFRSKGEELAPHGQPADFERDLNELVSACIEAHRERPFDILHAQYAYPTGLAALIAGERLGLPVIVSIQGGDGHWVGLCCETHRRAMQAVLDHANAVIIGCKSFRDEVIGNHGTDAERFTIVPGAVSTSRFFPSQRPENTPLRLLFHGRADRRKGLIDTLESWKLLCERNVAFEGVVSGVGPDLDEAEHFVAANGLEEKVEIMGAADYSAVPSIYRQCDLFVTPTYAEGFSNTVLEAMASGLPVIGGRAVGVVDAIEHERNGLLVEPGDATGLADLQQPLIDDKALRERLREAAKRDVTERYSWPVVCRSIEKVYERALGQLPLPDWEAVYDPSIELAQADPTCRFRAAPHLL</sequence>
<dbReference type="PANTHER" id="PTHR45947">
    <property type="entry name" value="SULFOQUINOVOSYL TRANSFERASE SQD2"/>
    <property type="match status" value="1"/>
</dbReference>
<dbReference type="Gene3D" id="3.40.50.2000">
    <property type="entry name" value="Glycogen Phosphorylase B"/>
    <property type="match status" value="2"/>
</dbReference>
<evidence type="ECO:0000259" key="2">
    <source>
        <dbReference type="Pfam" id="PF13579"/>
    </source>
</evidence>
<dbReference type="InterPro" id="IPR050194">
    <property type="entry name" value="Glycosyltransferase_grp1"/>
</dbReference>
<dbReference type="SUPFAM" id="SSF53756">
    <property type="entry name" value="UDP-Glycosyltransferase/glycogen phosphorylase"/>
    <property type="match status" value="1"/>
</dbReference>
<dbReference type="CDD" id="cd03801">
    <property type="entry name" value="GT4_PimA-like"/>
    <property type="match status" value="1"/>
</dbReference>
<evidence type="ECO:0000259" key="1">
    <source>
        <dbReference type="Pfam" id="PF00534"/>
    </source>
</evidence>
<reference evidence="3" key="1">
    <citation type="submission" date="2022-07" db="EMBL/GenBank/DDBJ databases">
        <title>Parvularcula maris sp. nov., an algicidal bacterium isolated from seawater.</title>
        <authorList>
            <person name="Li F."/>
        </authorList>
    </citation>
    <scope>NUCLEOTIDE SEQUENCE</scope>
    <source>
        <strain evidence="3">BGMRC 0090</strain>
    </source>
</reference>
<dbReference type="AlphaFoldDB" id="A0A9X2RJF9"/>
<dbReference type="RefSeq" id="WP_256618517.1">
    <property type="nucleotide sequence ID" value="NZ_JANIBC010000002.1"/>
</dbReference>
<evidence type="ECO:0000313" key="3">
    <source>
        <dbReference type="EMBL" id="MCQ8184668.1"/>
    </source>
</evidence>
<accession>A0A9X2RJF9</accession>
<dbReference type="GO" id="GO:0016757">
    <property type="term" value="F:glycosyltransferase activity"/>
    <property type="evidence" value="ECO:0007669"/>
    <property type="project" value="InterPro"/>
</dbReference>
<dbReference type="Pfam" id="PF13579">
    <property type="entry name" value="Glyco_trans_4_4"/>
    <property type="match status" value="1"/>
</dbReference>
<name>A0A9X2RJF9_9PROT</name>
<dbReference type="PANTHER" id="PTHR45947:SF3">
    <property type="entry name" value="SULFOQUINOVOSYL TRANSFERASE SQD2"/>
    <property type="match status" value="1"/>
</dbReference>
<dbReference type="Pfam" id="PF00534">
    <property type="entry name" value="Glycos_transf_1"/>
    <property type="match status" value="1"/>
</dbReference>
<dbReference type="EMBL" id="JANIBC010000002">
    <property type="protein sequence ID" value="MCQ8184668.1"/>
    <property type="molecule type" value="Genomic_DNA"/>
</dbReference>
<feature type="domain" description="Glycosyl transferase family 1" evidence="1">
    <location>
        <begin position="197"/>
        <end position="361"/>
    </location>
</feature>
<dbReference type="Proteomes" id="UP001142610">
    <property type="component" value="Unassembled WGS sequence"/>
</dbReference>
<protein>
    <submittedName>
        <fullName evidence="3">Glycosyltransferase family 4 protein</fullName>
    </submittedName>
</protein>
<feature type="domain" description="Glycosyltransferase subfamily 4-like N-terminal" evidence="2">
    <location>
        <begin position="15"/>
        <end position="188"/>
    </location>
</feature>
<proteinExistence type="predicted"/>
<gene>
    <name evidence="3" type="ORF">NOG11_04640</name>
</gene>
<comment type="caution">
    <text evidence="3">The sequence shown here is derived from an EMBL/GenBank/DDBJ whole genome shotgun (WGS) entry which is preliminary data.</text>
</comment>
<evidence type="ECO:0000313" key="4">
    <source>
        <dbReference type="Proteomes" id="UP001142610"/>
    </source>
</evidence>
<dbReference type="InterPro" id="IPR001296">
    <property type="entry name" value="Glyco_trans_1"/>
</dbReference>
<dbReference type="InterPro" id="IPR028098">
    <property type="entry name" value="Glyco_trans_4-like_N"/>
</dbReference>